<keyword evidence="3 6" id="KW-0862">Zinc</keyword>
<dbReference type="OrthoDB" id="9805559at2"/>
<evidence type="ECO:0000313" key="9">
    <source>
        <dbReference type="Proteomes" id="UP000294581"/>
    </source>
</evidence>
<accession>A0A4R8LN22</accession>
<comment type="catalytic activity">
    <reaction evidence="6">
        <text>5-(methylsulfanyl)-D-ribulose 1-phosphate = 5-methylsulfanyl-2,3-dioxopentyl phosphate + H2O</text>
        <dbReference type="Rhea" id="RHEA:15549"/>
        <dbReference type="ChEBI" id="CHEBI:15377"/>
        <dbReference type="ChEBI" id="CHEBI:58548"/>
        <dbReference type="ChEBI" id="CHEBI:58828"/>
        <dbReference type="EC" id="4.2.1.109"/>
    </reaction>
</comment>
<keyword evidence="5 6" id="KW-0456">Lyase</keyword>
<dbReference type="AlphaFoldDB" id="A0A4R8LN22"/>
<dbReference type="GO" id="GO:0005737">
    <property type="term" value="C:cytoplasm"/>
    <property type="evidence" value="ECO:0007669"/>
    <property type="project" value="UniProtKB-UniRule"/>
</dbReference>
<proteinExistence type="inferred from homology"/>
<gene>
    <name evidence="6" type="primary">mtnB</name>
    <name evidence="8" type="ORF">C7445_10777</name>
</gene>
<dbReference type="EMBL" id="SORF01000007">
    <property type="protein sequence ID" value="TDY46299.1"/>
    <property type="molecule type" value="Genomic_DNA"/>
</dbReference>
<name>A0A4R8LN22_9BACL</name>
<dbReference type="UniPathway" id="UPA00904">
    <property type="reaction ID" value="UER00875"/>
</dbReference>
<evidence type="ECO:0000256" key="1">
    <source>
        <dbReference type="ARBA" id="ARBA00022605"/>
    </source>
</evidence>
<dbReference type="Gene3D" id="3.40.225.10">
    <property type="entry name" value="Class II aldolase/adducin N-terminal domain"/>
    <property type="match status" value="1"/>
</dbReference>
<comment type="function">
    <text evidence="6">Catalyzes the dehydration of methylthioribulose-1-phosphate (MTRu-1-P) into 2,3-diketo-5-methylthiopentyl-1-phosphate (DK-MTP-1-P).</text>
</comment>
<evidence type="ECO:0000256" key="6">
    <source>
        <dbReference type="HAMAP-Rule" id="MF_01677"/>
    </source>
</evidence>
<evidence type="ECO:0000313" key="8">
    <source>
        <dbReference type="EMBL" id="TDY46299.1"/>
    </source>
</evidence>
<dbReference type="PANTHER" id="PTHR10640:SF7">
    <property type="entry name" value="METHYLTHIORIBULOSE-1-PHOSPHATE DEHYDRATASE"/>
    <property type="match status" value="1"/>
</dbReference>
<evidence type="ECO:0000259" key="7">
    <source>
        <dbReference type="SMART" id="SM01007"/>
    </source>
</evidence>
<keyword evidence="1 6" id="KW-0028">Amino-acid biosynthesis</keyword>
<dbReference type="RefSeq" id="WP_134159660.1">
    <property type="nucleotide sequence ID" value="NZ_SORF01000007.1"/>
</dbReference>
<dbReference type="SMART" id="SM01007">
    <property type="entry name" value="Aldolase_II"/>
    <property type="match status" value="1"/>
</dbReference>
<dbReference type="InterPro" id="IPR036409">
    <property type="entry name" value="Aldolase_II/adducin_N_sf"/>
</dbReference>
<dbReference type="SUPFAM" id="SSF53639">
    <property type="entry name" value="AraD/HMP-PK domain-like"/>
    <property type="match status" value="1"/>
</dbReference>
<comment type="similarity">
    <text evidence="6">Belongs to the aldolase class II family. MtnB subfamily.</text>
</comment>
<evidence type="ECO:0000256" key="5">
    <source>
        <dbReference type="ARBA" id="ARBA00023239"/>
    </source>
</evidence>
<evidence type="ECO:0000256" key="2">
    <source>
        <dbReference type="ARBA" id="ARBA00022723"/>
    </source>
</evidence>
<dbReference type="NCBIfam" id="TIGR03328">
    <property type="entry name" value="salvage_mtnB"/>
    <property type="match status" value="1"/>
</dbReference>
<keyword evidence="2 6" id="KW-0479">Metal-binding</keyword>
<dbReference type="InterPro" id="IPR001303">
    <property type="entry name" value="Aldolase_II/adducin_N"/>
</dbReference>
<feature type="binding site" evidence="6">
    <location>
        <position position="99"/>
    </location>
    <ligand>
        <name>Zn(2+)</name>
        <dbReference type="ChEBI" id="CHEBI:29105"/>
    </ligand>
</feature>
<reference evidence="8 9" key="1">
    <citation type="submission" date="2019-03" db="EMBL/GenBank/DDBJ databases">
        <title>Genomic Encyclopedia of Type Strains, Phase IV (KMG-IV): sequencing the most valuable type-strain genomes for metagenomic binning, comparative biology and taxonomic classification.</title>
        <authorList>
            <person name="Goeker M."/>
        </authorList>
    </citation>
    <scope>NUCLEOTIDE SEQUENCE [LARGE SCALE GENOMIC DNA]</scope>
    <source>
        <strain evidence="8 9">DSM 17974</strain>
    </source>
</reference>
<comment type="caution">
    <text evidence="8">The sequence shown here is derived from an EMBL/GenBank/DDBJ whole genome shotgun (WGS) entry which is preliminary data.</text>
</comment>
<comment type="pathway">
    <text evidence="6">Amino-acid biosynthesis; L-methionine biosynthesis via salvage pathway; L-methionine from S-methyl-5-thio-alpha-D-ribose 1-phosphate: step 2/6.</text>
</comment>
<dbReference type="GO" id="GO:0008270">
    <property type="term" value="F:zinc ion binding"/>
    <property type="evidence" value="ECO:0007669"/>
    <property type="project" value="UniProtKB-UniRule"/>
</dbReference>
<dbReference type="Pfam" id="PF00596">
    <property type="entry name" value="Aldolase_II"/>
    <property type="match status" value="1"/>
</dbReference>
<dbReference type="EC" id="4.2.1.109" evidence="6"/>
<protein>
    <recommendedName>
        <fullName evidence="6">Methylthioribulose-1-phosphate dehydratase</fullName>
        <shortName evidence="6">MTRu-1-P dehydratase</shortName>
        <ecNumber evidence="6">4.2.1.109</ecNumber>
    </recommendedName>
</protein>
<evidence type="ECO:0000256" key="3">
    <source>
        <dbReference type="ARBA" id="ARBA00022833"/>
    </source>
</evidence>
<keyword evidence="4 6" id="KW-0486">Methionine biosynthesis</keyword>
<dbReference type="InterPro" id="IPR017714">
    <property type="entry name" value="MethylthioRu-1-P_deHdtase_MtnB"/>
</dbReference>
<evidence type="ECO:0000256" key="4">
    <source>
        <dbReference type="ARBA" id="ARBA00023167"/>
    </source>
</evidence>
<feature type="binding site" evidence="6">
    <location>
        <position position="97"/>
    </location>
    <ligand>
        <name>Zn(2+)</name>
        <dbReference type="ChEBI" id="CHEBI:29105"/>
    </ligand>
</feature>
<comment type="cofactor">
    <cofactor evidence="6">
        <name>Zn(2+)</name>
        <dbReference type="ChEBI" id="CHEBI:29105"/>
    </cofactor>
    <text evidence="6">Binds 1 zinc ion per subunit.</text>
</comment>
<dbReference type="HAMAP" id="MF_01677">
    <property type="entry name" value="Salvage_MtnB"/>
    <property type="match status" value="1"/>
</dbReference>
<sequence>MPTYNEQAEGVIELARFASEKGWLPATSGNLSVLVERDPLLFAITRSGADKQRLTDQDVLLVDAHMQVQGDTPYRPSAETTVHVALYHKLPCGSILHVHTVYNNLVSELFARQGYVEIAHHELLKALGHWEENASVRIPIVPNWSDLNQLGQAVADVAQADVPAVLVRAHGVYAFGETPDAARRHLEAVEFLCEYVYRLELIRAAGFVAP</sequence>
<organism evidence="8 9">
    <name type="scientific">Alicyclobacillus sacchari</name>
    <dbReference type="NCBI Taxonomy" id="392010"/>
    <lineage>
        <taxon>Bacteria</taxon>
        <taxon>Bacillati</taxon>
        <taxon>Bacillota</taxon>
        <taxon>Bacilli</taxon>
        <taxon>Bacillales</taxon>
        <taxon>Alicyclobacillaceae</taxon>
        <taxon>Alicyclobacillus</taxon>
    </lineage>
</organism>
<dbReference type="Proteomes" id="UP000294581">
    <property type="component" value="Unassembled WGS sequence"/>
</dbReference>
<dbReference type="PANTHER" id="PTHR10640">
    <property type="entry name" value="METHYLTHIORIBULOSE-1-PHOSPHATE DEHYDRATASE"/>
    <property type="match status" value="1"/>
</dbReference>
<feature type="domain" description="Class II aldolase/adducin N-terminal" evidence="7">
    <location>
        <begin position="9"/>
        <end position="197"/>
    </location>
</feature>
<dbReference type="GO" id="GO:0019509">
    <property type="term" value="P:L-methionine salvage from methylthioadenosine"/>
    <property type="evidence" value="ECO:0007669"/>
    <property type="project" value="UniProtKB-UniRule"/>
</dbReference>
<keyword evidence="9" id="KW-1185">Reference proteome</keyword>
<dbReference type="GO" id="GO:0046570">
    <property type="term" value="F:methylthioribulose 1-phosphate dehydratase activity"/>
    <property type="evidence" value="ECO:0007669"/>
    <property type="project" value="UniProtKB-UniRule"/>
</dbReference>